<evidence type="ECO:0000256" key="1">
    <source>
        <dbReference type="SAM" id="MobiDB-lite"/>
    </source>
</evidence>
<dbReference type="VEuPathDB" id="VectorBase:RSAN_033058"/>
<accession>A0A9D4T1L2</accession>
<dbReference type="PROSITE" id="PS51257">
    <property type="entry name" value="PROKAR_LIPOPROTEIN"/>
    <property type="match status" value="1"/>
</dbReference>
<reference evidence="3" key="2">
    <citation type="submission" date="2021-09" db="EMBL/GenBank/DDBJ databases">
        <authorList>
            <person name="Jia N."/>
            <person name="Wang J."/>
            <person name="Shi W."/>
            <person name="Du L."/>
            <person name="Sun Y."/>
            <person name="Zhan W."/>
            <person name="Jiang J."/>
            <person name="Wang Q."/>
            <person name="Zhang B."/>
            <person name="Ji P."/>
            <person name="Sakyi L.B."/>
            <person name="Cui X."/>
            <person name="Yuan T."/>
            <person name="Jiang B."/>
            <person name="Yang W."/>
            <person name="Lam T.T.-Y."/>
            <person name="Chang Q."/>
            <person name="Ding S."/>
            <person name="Wang X."/>
            <person name="Zhu J."/>
            <person name="Ruan X."/>
            <person name="Zhao L."/>
            <person name="Wei J."/>
            <person name="Que T."/>
            <person name="Du C."/>
            <person name="Cheng J."/>
            <person name="Dai P."/>
            <person name="Han X."/>
            <person name="Huang E."/>
            <person name="Gao Y."/>
            <person name="Liu J."/>
            <person name="Shao H."/>
            <person name="Ye R."/>
            <person name="Li L."/>
            <person name="Wei W."/>
            <person name="Wang X."/>
            <person name="Wang C."/>
            <person name="Huo Q."/>
            <person name="Li W."/>
            <person name="Guo W."/>
            <person name="Chen H."/>
            <person name="Chen S."/>
            <person name="Zhou L."/>
            <person name="Zhou L."/>
            <person name="Ni X."/>
            <person name="Tian J."/>
            <person name="Zhou Y."/>
            <person name="Sheng Y."/>
            <person name="Liu T."/>
            <person name="Pan Y."/>
            <person name="Xia L."/>
            <person name="Li J."/>
            <person name="Zhao F."/>
            <person name="Cao W."/>
        </authorList>
    </citation>
    <scope>NUCLEOTIDE SEQUENCE</scope>
    <source>
        <strain evidence="3">Rsan-2018</strain>
        <tissue evidence="3">Larvae</tissue>
    </source>
</reference>
<feature type="transmembrane region" description="Helical" evidence="2">
    <location>
        <begin position="162"/>
        <end position="184"/>
    </location>
</feature>
<keyword evidence="2" id="KW-0812">Transmembrane</keyword>
<feature type="compositionally biased region" description="Gly residues" evidence="1">
    <location>
        <begin position="62"/>
        <end position="75"/>
    </location>
</feature>
<dbReference type="OMA" id="TEIWQID"/>
<evidence type="ECO:0000313" key="4">
    <source>
        <dbReference type="Proteomes" id="UP000821837"/>
    </source>
</evidence>
<gene>
    <name evidence="3" type="ORF">HPB52_009099</name>
</gene>
<dbReference type="AlphaFoldDB" id="A0A9D4T1L2"/>
<dbReference type="EMBL" id="JABSTV010001248">
    <property type="protein sequence ID" value="KAH7968506.1"/>
    <property type="molecule type" value="Genomic_DNA"/>
</dbReference>
<proteinExistence type="predicted"/>
<evidence type="ECO:0000256" key="2">
    <source>
        <dbReference type="SAM" id="Phobius"/>
    </source>
</evidence>
<keyword evidence="4" id="KW-1185">Reference proteome</keyword>
<reference evidence="3" key="1">
    <citation type="journal article" date="2020" name="Cell">
        <title>Large-Scale Comparative Analyses of Tick Genomes Elucidate Their Genetic Diversity and Vector Capacities.</title>
        <authorList>
            <consortium name="Tick Genome and Microbiome Consortium (TIGMIC)"/>
            <person name="Jia N."/>
            <person name="Wang J."/>
            <person name="Shi W."/>
            <person name="Du L."/>
            <person name="Sun Y."/>
            <person name="Zhan W."/>
            <person name="Jiang J.F."/>
            <person name="Wang Q."/>
            <person name="Zhang B."/>
            <person name="Ji P."/>
            <person name="Bell-Sakyi L."/>
            <person name="Cui X.M."/>
            <person name="Yuan T.T."/>
            <person name="Jiang B.G."/>
            <person name="Yang W.F."/>
            <person name="Lam T.T."/>
            <person name="Chang Q.C."/>
            <person name="Ding S.J."/>
            <person name="Wang X.J."/>
            <person name="Zhu J.G."/>
            <person name="Ruan X.D."/>
            <person name="Zhao L."/>
            <person name="Wei J.T."/>
            <person name="Ye R.Z."/>
            <person name="Que T.C."/>
            <person name="Du C.H."/>
            <person name="Zhou Y.H."/>
            <person name="Cheng J.X."/>
            <person name="Dai P.F."/>
            <person name="Guo W.B."/>
            <person name="Han X.H."/>
            <person name="Huang E.J."/>
            <person name="Li L.F."/>
            <person name="Wei W."/>
            <person name="Gao Y.C."/>
            <person name="Liu J.Z."/>
            <person name="Shao H.Z."/>
            <person name="Wang X."/>
            <person name="Wang C.C."/>
            <person name="Yang T.C."/>
            <person name="Huo Q.B."/>
            <person name="Li W."/>
            <person name="Chen H.Y."/>
            <person name="Chen S.E."/>
            <person name="Zhou L.G."/>
            <person name="Ni X.B."/>
            <person name="Tian J.H."/>
            <person name="Sheng Y."/>
            <person name="Liu T."/>
            <person name="Pan Y.S."/>
            <person name="Xia L.Y."/>
            <person name="Li J."/>
            <person name="Zhao F."/>
            <person name="Cao W.C."/>
        </authorList>
    </citation>
    <scope>NUCLEOTIDE SEQUENCE</scope>
    <source>
        <strain evidence="3">Rsan-2018</strain>
    </source>
</reference>
<comment type="caution">
    <text evidence="3">The sequence shown here is derived from an EMBL/GenBank/DDBJ whole genome shotgun (WGS) entry which is preliminary data.</text>
</comment>
<dbReference type="Proteomes" id="UP000821837">
    <property type="component" value="Unassembled WGS sequence"/>
</dbReference>
<feature type="compositionally biased region" description="Pro residues" evidence="1">
    <location>
        <begin position="77"/>
        <end position="86"/>
    </location>
</feature>
<protein>
    <submittedName>
        <fullName evidence="3">Uncharacterized protein</fullName>
    </submittedName>
</protein>
<name>A0A9D4T1L2_RHISA</name>
<feature type="region of interest" description="Disordered" evidence="1">
    <location>
        <begin position="58"/>
        <end position="99"/>
    </location>
</feature>
<keyword evidence="2" id="KW-0472">Membrane</keyword>
<sequence length="251" mass="26287">MARLEDCRLSFRAVFFPLITVGLFLVTTVSCAAGGVRPSPSASGASGTKKTEIWQIDLLPDNGGGHSGGNGGGFGPVAPPQPPPPVIHHHHHQANDRGSVGGGVHHAGNVGLHAFSTAGGGESYEQQMPLHAIVHTPMQVDTTSRWPSSSDCAMTNRDMSTAAPLVALFVGLALALPMLGLLFIAKMHLFSLLTGGSSVPQTVTTSVGGRKEDVLERRLADAWPAFRDAVSKYVLDVRPVGTTKNMTAHSM</sequence>
<organism evidence="3 4">
    <name type="scientific">Rhipicephalus sanguineus</name>
    <name type="common">Brown dog tick</name>
    <name type="synonym">Ixodes sanguineus</name>
    <dbReference type="NCBI Taxonomy" id="34632"/>
    <lineage>
        <taxon>Eukaryota</taxon>
        <taxon>Metazoa</taxon>
        <taxon>Ecdysozoa</taxon>
        <taxon>Arthropoda</taxon>
        <taxon>Chelicerata</taxon>
        <taxon>Arachnida</taxon>
        <taxon>Acari</taxon>
        <taxon>Parasitiformes</taxon>
        <taxon>Ixodida</taxon>
        <taxon>Ixodoidea</taxon>
        <taxon>Ixodidae</taxon>
        <taxon>Rhipicephalinae</taxon>
        <taxon>Rhipicephalus</taxon>
        <taxon>Rhipicephalus</taxon>
    </lineage>
</organism>
<evidence type="ECO:0000313" key="3">
    <source>
        <dbReference type="EMBL" id="KAH7968506.1"/>
    </source>
</evidence>
<keyword evidence="2" id="KW-1133">Transmembrane helix</keyword>
<dbReference type="OrthoDB" id="6505623at2759"/>